<evidence type="ECO:0000256" key="1">
    <source>
        <dbReference type="SAM" id="MobiDB-lite"/>
    </source>
</evidence>
<evidence type="ECO:0000313" key="2">
    <source>
        <dbReference type="EMBL" id="EJK67370.1"/>
    </source>
</evidence>
<keyword evidence="3" id="KW-1185">Reference proteome</keyword>
<sequence length="910" mass="99789">KPKTNEPTFSPAPSASSTSVPSISSAPSLSCESKVLATKKKFDLLQKPDDIKDIKVSIDGVDAAVVWHDGKPRARLYVYFFQLSERRRDWGLVTPFQEDLTTAIGRDDFDVSLSGNVAVVGVFPQNRTITYQNRGSILEPIWEQLDPLNVPDMTSFSFQDGLLVVMAGVCTFTSCMSSAFFFKQRDGNWLKIDELTVDDGDYFDALIDGELVLLRYRTRVYEDYCSSSFYKLIEGEMVVQDQWPIEGCGQMVMDEGLLAHAADDGVVMHQEDGSVFVANHYFTPGEAEALELSLHNNVLAVAGLQGDKIKVFSNGTGEDAMNWTEILQLDVFNADLLLDSFDVYNGFLTVVDGHDLFTFVELFGGFLAVVKGPELFAFDLSRCKPALTVVPAEKEIAEDCYPVNILFAGYDWTATINATVQSADSEPLRETLRPGVTSYGKEVEELCLFEGQYKFELRTKTRTTREYRTLVRLKVPKRDSSFGRPVLLRGNFTGDEFIESTVWVPFDLDSPENRLPTPFPTVASTYASTSGSTPSSACCMQTLSPTEDVRRPDPPSRHPTTPFPTVSDRPSLSKEPTLAPSASTWPSDSKNPSTLPSIAPTATPTSSPSDLPSRSPSDKPTSRPSEEPRYCITISIVYDYFPTETSWKLISDEDGVIVHEYKEMDDTATSHFVRFCLTEGWYTFKVFDELGDGISDEDNGQGSYTITSDDYGWSDGIILFQGGEFADVDAANFVLPCVMPSIAPSNSKTPTTPPTFTNLPSSSPSSSLLPSTSVSPSASPSCGGSIMMIQIQYDSYPDETSFELKKIVLEHGQETVLAIHGGVGSAGDESHEESICLGDGLYSFSLHDSLGMASKSNRRPTNRGAAEEDPNTDIRSEGGMWTVPDGHAALQGRSSIATAKYRHDDVAQAG</sequence>
<dbReference type="AlphaFoldDB" id="K0SPW7"/>
<feature type="region of interest" description="Disordered" evidence="1">
    <location>
        <begin position="1"/>
        <end position="26"/>
    </location>
</feature>
<proteinExistence type="predicted"/>
<evidence type="ECO:0000313" key="3">
    <source>
        <dbReference type="Proteomes" id="UP000266841"/>
    </source>
</evidence>
<feature type="region of interest" description="Disordered" evidence="1">
    <location>
        <begin position="853"/>
        <end position="886"/>
    </location>
</feature>
<comment type="caution">
    <text evidence="2">The sequence shown here is derived from an EMBL/GenBank/DDBJ whole genome shotgun (WGS) entry which is preliminary data.</text>
</comment>
<dbReference type="PANTHER" id="PTHR24216">
    <property type="entry name" value="PAXILLIN-RELATED"/>
    <property type="match status" value="1"/>
</dbReference>
<feature type="compositionally biased region" description="Polar residues" evidence="1">
    <location>
        <begin position="526"/>
        <end position="545"/>
    </location>
</feature>
<dbReference type="EMBL" id="AGNL01013233">
    <property type="protein sequence ID" value="EJK67370.1"/>
    <property type="molecule type" value="Genomic_DNA"/>
</dbReference>
<feature type="compositionally biased region" description="Polar residues" evidence="1">
    <location>
        <begin position="580"/>
        <end position="591"/>
    </location>
</feature>
<feature type="compositionally biased region" description="Basic and acidic residues" evidence="1">
    <location>
        <begin position="547"/>
        <end position="556"/>
    </location>
</feature>
<feature type="compositionally biased region" description="Low complexity" evidence="1">
    <location>
        <begin position="11"/>
        <end position="26"/>
    </location>
</feature>
<accession>K0SPW7</accession>
<feature type="region of interest" description="Disordered" evidence="1">
    <location>
        <begin position="746"/>
        <end position="781"/>
    </location>
</feature>
<protein>
    <submittedName>
        <fullName evidence="2">Uncharacterized protein</fullName>
    </submittedName>
</protein>
<gene>
    <name evidence="2" type="ORF">THAOC_11607</name>
</gene>
<feature type="compositionally biased region" description="Basic and acidic residues" evidence="1">
    <location>
        <begin position="616"/>
        <end position="626"/>
    </location>
</feature>
<dbReference type="Proteomes" id="UP000266841">
    <property type="component" value="Unassembled WGS sequence"/>
</dbReference>
<feature type="non-terminal residue" evidence="2">
    <location>
        <position position="1"/>
    </location>
</feature>
<organism evidence="2 3">
    <name type="scientific">Thalassiosira oceanica</name>
    <name type="common">Marine diatom</name>
    <dbReference type="NCBI Taxonomy" id="159749"/>
    <lineage>
        <taxon>Eukaryota</taxon>
        <taxon>Sar</taxon>
        <taxon>Stramenopiles</taxon>
        <taxon>Ochrophyta</taxon>
        <taxon>Bacillariophyta</taxon>
        <taxon>Coscinodiscophyceae</taxon>
        <taxon>Thalassiosirophycidae</taxon>
        <taxon>Thalassiosirales</taxon>
        <taxon>Thalassiosiraceae</taxon>
        <taxon>Thalassiosira</taxon>
    </lineage>
</organism>
<reference evidence="2 3" key="1">
    <citation type="journal article" date="2012" name="Genome Biol.">
        <title>Genome and low-iron response of an oceanic diatom adapted to chronic iron limitation.</title>
        <authorList>
            <person name="Lommer M."/>
            <person name="Specht M."/>
            <person name="Roy A.S."/>
            <person name="Kraemer L."/>
            <person name="Andreson R."/>
            <person name="Gutowska M.A."/>
            <person name="Wolf J."/>
            <person name="Bergner S.V."/>
            <person name="Schilhabel M.B."/>
            <person name="Klostermeier U.C."/>
            <person name="Beiko R.G."/>
            <person name="Rosenstiel P."/>
            <person name="Hippler M."/>
            <person name="Laroche J."/>
        </authorList>
    </citation>
    <scope>NUCLEOTIDE SEQUENCE [LARGE SCALE GENOMIC DNA]</scope>
    <source>
        <strain evidence="2 3">CCMP1005</strain>
    </source>
</reference>
<name>K0SPW7_THAOC</name>
<feature type="region of interest" description="Disordered" evidence="1">
    <location>
        <begin position="526"/>
        <end position="626"/>
    </location>
</feature>
<feature type="compositionally biased region" description="Low complexity" evidence="1">
    <location>
        <begin position="592"/>
        <end position="615"/>
    </location>
</feature>